<dbReference type="RefSeq" id="WP_276304284.1">
    <property type="nucleotide sequence ID" value="NZ_CP119992.1"/>
</dbReference>
<evidence type="ECO:0000313" key="3">
    <source>
        <dbReference type="EMBL" id="MFC7316458.1"/>
    </source>
</evidence>
<protein>
    <submittedName>
        <fullName evidence="3">YegP family protein</fullName>
    </submittedName>
</protein>
<dbReference type="Proteomes" id="UP001596547">
    <property type="component" value="Unassembled WGS sequence"/>
</dbReference>
<organism evidence="3 4">
    <name type="scientific">Halomarina halobia</name>
    <dbReference type="NCBI Taxonomy" id="3033386"/>
    <lineage>
        <taxon>Archaea</taxon>
        <taxon>Methanobacteriati</taxon>
        <taxon>Methanobacteriota</taxon>
        <taxon>Stenosarchaea group</taxon>
        <taxon>Halobacteria</taxon>
        <taxon>Halobacteriales</taxon>
        <taxon>Natronomonadaceae</taxon>
        <taxon>Halomarina</taxon>
    </lineage>
</organism>
<sequence length="172" mass="18045">MSERTRVDVTVDVALDEGTLQIAAGAVEEAVADLVADGIAGEVRVAVARDEAARDGADEPATVSDEAGTPEPAVDSLDGEGAPADGTEREDGESTGVFADLAERDAFELPLVDAQASFEVYRDRAGRWRWRLVHDNGNIIADSGGSYASRYGAVQGVRSVKRNVPGATVESR</sequence>
<dbReference type="GeneID" id="79313823"/>
<feature type="region of interest" description="Disordered" evidence="1">
    <location>
        <begin position="51"/>
        <end position="97"/>
    </location>
</feature>
<feature type="domain" description="DUF1508" evidence="2">
    <location>
        <begin position="123"/>
        <end position="170"/>
    </location>
</feature>
<dbReference type="SUPFAM" id="SSF160113">
    <property type="entry name" value="YegP-like"/>
    <property type="match status" value="1"/>
</dbReference>
<reference evidence="3 4" key="1">
    <citation type="journal article" date="2019" name="Int. J. Syst. Evol. Microbiol.">
        <title>The Global Catalogue of Microorganisms (GCM) 10K type strain sequencing project: providing services to taxonomists for standard genome sequencing and annotation.</title>
        <authorList>
            <consortium name="The Broad Institute Genomics Platform"/>
            <consortium name="The Broad Institute Genome Sequencing Center for Infectious Disease"/>
            <person name="Wu L."/>
            <person name="Ma J."/>
        </authorList>
    </citation>
    <scope>NUCLEOTIDE SEQUENCE [LARGE SCALE GENOMIC DNA]</scope>
    <source>
        <strain evidence="3 4">PSR21</strain>
    </source>
</reference>
<dbReference type="Gene3D" id="2.30.29.80">
    <property type="match status" value="1"/>
</dbReference>
<dbReference type="Pfam" id="PF07411">
    <property type="entry name" value="DUF1508"/>
    <property type="match status" value="1"/>
</dbReference>
<dbReference type="EMBL" id="JBHTBF010000002">
    <property type="protein sequence ID" value="MFC7316458.1"/>
    <property type="molecule type" value="Genomic_DNA"/>
</dbReference>
<accession>A0ABD6A7B8</accession>
<proteinExistence type="predicted"/>
<comment type="caution">
    <text evidence="3">The sequence shown here is derived from an EMBL/GenBank/DDBJ whole genome shotgun (WGS) entry which is preliminary data.</text>
</comment>
<name>A0ABD6A7B8_9EURY</name>
<keyword evidence="4" id="KW-1185">Reference proteome</keyword>
<evidence type="ECO:0000256" key="1">
    <source>
        <dbReference type="SAM" id="MobiDB-lite"/>
    </source>
</evidence>
<dbReference type="InterPro" id="IPR010879">
    <property type="entry name" value="DUF1508"/>
</dbReference>
<dbReference type="AlphaFoldDB" id="A0ABD6A7B8"/>
<gene>
    <name evidence="3" type="ORF">ACFQPE_06555</name>
</gene>
<dbReference type="InterPro" id="IPR036913">
    <property type="entry name" value="YegP-like_sf"/>
</dbReference>
<evidence type="ECO:0000313" key="4">
    <source>
        <dbReference type="Proteomes" id="UP001596547"/>
    </source>
</evidence>
<evidence type="ECO:0000259" key="2">
    <source>
        <dbReference type="Pfam" id="PF07411"/>
    </source>
</evidence>